<evidence type="ECO:0000256" key="1">
    <source>
        <dbReference type="SAM" id="MobiDB-lite"/>
    </source>
</evidence>
<evidence type="ECO:0000313" key="2">
    <source>
        <dbReference type="EMBL" id="CAE8646912.1"/>
    </source>
</evidence>
<name>A0A813IAN7_POLGL</name>
<dbReference type="Proteomes" id="UP000626109">
    <property type="component" value="Unassembled WGS sequence"/>
</dbReference>
<comment type="caution">
    <text evidence="2">The sequence shown here is derived from an EMBL/GenBank/DDBJ whole genome shotgun (WGS) entry which is preliminary data.</text>
</comment>
<gene>
    <name evidence="2" type="ORF">PGLA2088_LOCUS5228</name>
</gene>
<sequence length="349" mass="37774">MGITSSEFDREGEAQVSWRVLHHDVASHWSQYVFGRYGTGVSITGVAANIAIPRLLRKNMQDWDVKSLSFHAGKQFFSVGRYLQSISRASSQMFHGVDIRFGEHTGFGSMFYCRTTEWMLQLHKAVLEPLPSGTTMPTAVGSFAGSRQTGRSDPRFPGKAHYLGDGPRPSTEREQVVAIAGPSSVQEAAVKAAGGAREDTDAGRSLEGQAEPEDAAGVHLCASASQPSETPCAVTHQLALFLGNADGHVGLLSVPVPSDKVDEVACLVSEWSDSVEVPLKWANRLWRTTEDFLQLRATAANMPDLLLLALEPDVAAALSPDWTWEKYPMGSGEVAFATTVESDPDEGRL</sequence>
<dbReference type="EMBL" id="CAJNNW010004920">
    <property type="protein sequence ID" value="CAE8646912.1"/>
    <property type="molecule type" value="Genomic_DNA"/>
</dbReference>
<feature type="region of interest" description="Disordered" evidence="1">
    <location>
        <begin position="144"/>
        <end position="170"/>
    </location>
</feature>
<reference evidence="2" key="1">
    <citation type="submission" date="2021-02" db="EMBL/GenBank/DDBJ databases">
        <authorList>
            <person name="Dougan E. K."/>
            <person name="Rhodes N."/>
            <person name="Thang M."/>
            <person name="Chan C."/>
        </authorList>
    </citation>
    <scope>NUCLEOTIDE SEQUENCE</scope>
</reference>
<accession>A0A813IAN7</accession>
<protein>
    <submittedName>
        <fullName evidence="2">Uncharacterized protein</fullName>
    </submittedName>
</protein>
<organism evidence="2 3">
    <name type="scientific">Polarella glacialis</name>
    <name type="common">Dinoflagellate</name>
    <dbReference type="NCBI Taxonomy" id="89957"/>
    <lineage>
        <taxon>Eukaryota</taxon>
        <taxon>Sar</taxon>
        <taxon>Alveolata</taxon>
        <taxon>Dinophyceae</taxon>
        <taxon>Suessiales</taxon>
        <taxon>Suessiaceae</taxon>
        <taxon>Polarella</taxon>
    </lineage>
</organism>
<dbReference type="AlphaFoldDB" id="A0A813IAN7"/>
<proteinExistence type="predicted"/>
<evidence type="ECO:0000313" key="3">
    <source>
        <dbReference type="Proteomes" id="UP000626109"/>
    </source>
</evidence>